<dbReference type="OrthoDB" id="4418633at2"/>
<accession>A0A1G9P0S1</accession>
<evidence type="ECO:0000313" key="4">
    <source>
        <dbReference type="Proteomes" id="UP000199350"/>
    </source>
</evidence>
<keyword evidence="2" id="KW-0732">Signal</keyword>
<feature type="region of interest" description="Disordered" evidence="1">
    <location>
        <begin position="80"/>
        <end position="110"/>
    </location>
</feature>
<keyword evidence="4" id="KW-1185">Reference proteome</keyword>
<gene>
    <name evidence="3" type="ORF">SAMN04488535_1253</name>
</gene>
<name>A0A1G9P0S1_9CORY</name>
<protein>
    <submittedName>
        <fullName evidence="3">Uncharacterized protein</fullName>
    </submittedName>
</protein>
<organism evidence="3 4">
    <name type="scientific">Corynebacterium mycetoides</name>
    <dbReference type="NCBI Taxonomy" id="38302"/>
    <lineage>
        <taxon>Bacteria</taxon>
        <taxon>Bacillati</taxon>
        <taxon>Actinomycetota</taxon>
        <taxon>Actinomycetes</taxon>
        <taxon>Mycobacteriales</taxon>
        <taxon>Corynebacteriaceae</taxon>
        <taxon>Corynebacterium</taxon>
    </lineage>
</organism>
<evidence type="ECO:0000256" key="2">
    <source>
        <dbReference type="SAM" id="SignalP"/>
    </source>
</evidence>
<reference evidence="4" key="1">
    <citation type="submission" date="2016-10" db="EMBL/GenBank/DDBJ databases">
        <authorList>
            <person name="Varghese N."/>
            <person name="Submissions S."/>
        </authorList>
    </citation>
    <scope>NUCLEOTIDE SEQUENCE [LARGE SCALE GENOMIC DNA]</scope>
    <source>
        <strain evidence="4">DSM 20632</strain>
    </source>
</reference>
<sequence length="224" mass="23250">MISRSTAVLCAAVIGAAGAVGGCSSDRGSGAAGSEPPAGFSPTAHGEVLDFGETAHIITVNPDSGAPVYWDVTVERPRTLRPSEVEENIGQDPGAIGLPDPEETDAPAPKPERYTSFTCFVATFTPVATAQGDYSVTLPTLRTVDRGGGRANFVEHGDNDYCGVSPDDEVPTFTGDMEIGRAYTQAVVTWEGADDPGIPGAGVELSTAPDPSLTQVEPQSVRWQ</sequence>
<feature type="signal peptide" evidence="2">
    <location>
        <begin position="1"/>
        <end position="19"/>
    </location>
</feature>
<dbReference type="EMBL" id="LT629700">
    <property type="protein sequence ID" value="SDL92153.1"/>
    <property type="molecule type" value="Genomic_DNA"/>
</dbReference>
<dbReference type="STRING" id="38302.SAMN04488535_1253"/>
<proteinExistence type="predicted"/>
<feature type="compositionally biased region" description="Polar residues" evidence="1">
    <location>
        <begin position="212"/>
        <end position="224"/>
    </location>
</feature>
<evidence type="ECO:0000313" key="3">
    <source>
        <dbReference type="EMBL" id="SDL92153.1"/>
    </source>
</evidence>
<feature type="region of interest" description="Disordered" evidence="1">
    <location>
        <begin position="24"/>
        <end position="46"/>
    </location>
</feature>
<feature type="compositionally biased region" description="Low complexity" evidence="1">
    <location>
        <begin position="28"/>
        <end position="42"/>
    </location>
</feature>
<evidence type="ECO:0000256" key="1">
    <source>
        <dbReference type="SAM" id="MobiDB-lite"/>
    </source>
</evidence>
<feature type="region of interest" description="Disordered" evidence="1">
    <location>
        <begin position="197"/>
        <end position="224"/>
    </location>
</feature>
<dbReference type="AlphaFoldDB" id="A0A1G9P0S1"/>
<dbReference type="RefSeq" id="WP_092150133.1">
    <property type="nucleotide sequence ID" value="NZ_LT629700.1"/>
</dbReference>
<dbReference type="PROSITE" id="PS51257">
    <property type="entry name" value="PROKAR_LIPOPROTEIN"/>
    <property type="match status" value="1"/>
</dbReference>
<dbReference type="Proteomes" id="UP000199350">
    <property type="component" value="Chromosome I"/>
</dbReference>
<feature type="chain" id="PRO_5009245301" evidence="2">
    <location>
        <begin position="20"/>
        <end position="224"/>
    </location>
</feature>